<reference evidence="2" key="2">
    <citation type="submission" date="2023-05" db="EMBL/GenBank/DDBJ databases">
        <authorList>
            <consortium name="Lawrence Berkeley National Laboratory"/>
            <person name="Steindorff A."/>
            <person name="Hensen N."/>
            <person name="Bonometti L."/>
            <person name="Westerberg I."/>
            <person name="Brannstrom I.O."/>
            <person name="Guillou S."/>
            <person name="Cros-Aarteil S."/>
            <person name="Calhoun S."/>
            <person name="Haridas S."/>
            <person name="Kuo A."/>
            <person name="Mondo S."/>
            <person name="Pangilinan J."/>
            <person name="Riley R."/>
            <person name="Labutti K."/>
            <person name="Andreopoulos B."/>
            <person name="Lipzen A."/>
            <person name="Chen C."/>
            <person name="Yanf M."/>
            <person name="Daum C."/>
            <person name="Ng V."/>
            <person name="Clum A."/>
            <person name="Ohm R."/>
            <person name="Martin F."/>
            <person name="Silar P."/>
            <person name="Natvig D."/>
            <person name="Lalanne C."/>
            <person name="Gautier V."/>
            <person name="Ament-Velasquez S.L."/>
            <person name="Kruys A."/>
            <person name="Hutchinson M.I."/>
            <person name="Powell A.J."/>
            <person name="Barry K."/>
            <person name="Miller A.N."/>
            <person name="Grigoriev I.V."/>
            <person name="Debuchy R."/>
            <person name="Gladieux P."/>
            <person name="Thoren M.H."/>
            <person name="Johannesson H."/>
        </authorList>
    </citation>
    <scope>NUCLEOTIDE SEQUENCE</scope>
    <source>
        <strain evidence="2">CBS 508.74</strain>
    </source>
</reference>
<dbReference type="GeneID" id="89937746"/>
<dbReference type="AlphaFoldDB" id="A0AAN6TEB4"/>
<dbReference type="RefSeq" id="XP_064670419.1">
    <property type="nucleotide sequence ID" value="XM_064813621.1"/>
</dbReference>
<name>A0AAN6TEB4_9PEZI</name>
<gene>
    <name evidence="2" type="ORF">N656DRAFT_768401</name>
</gene>
<dbReference type="Proteomes" id="UP001302812">
    <property type="component" value="Unassembled WGS sequence"/>
</dbReference>
<proteinExistence type="predicted"/>
<dbReference type="EMBL" id="MU853341">
    <property type="protein sequence ID" value="KAK4112849.1"/>
    <property type="molecule type" value="Genomic_DNA"/>
</dbReference>
<evidence type="ECO:0000313" key="2">
    <source>
        <dbReference type="EMBL" id="KAK4112849.1"/>
    </source>
</evidence>
<protein>
    <submittedName>
        <fullName evidence="2">Uncharacterized protein</fullName>
    </submittedName>
</protein>
<accession>A0AAN6TEB4</accession>
<evidence type="ECO:0000313" key="3">
    <source>
        <dbReference type="Proteomes" id="UP001302812"/>
    </source>
</evidence>
<feature type="region of interest" description="Disordered" evidence="1">
    <location>
        <begin position="88"/>
        <end position="121"/>
    </location>
</feature>
<keyword evidence="3" id="KW-1185">Reference proteome</keyword>
<reference evidence="2" key="1">
    <citation type="journal article" date="2023" name="Mol. Phylogenet. Evol.">
        <title>Genome-scale phylogeny and comparative genomics of the fungal order Sordariales.</title>
        <authorList>
            <person name="Hensen N."/>
            <person name="Bonometti L."/>
            <person name="Westerberg I."/>
            <person name="Brannstrom I.O."/>
            <person name="Guillou S."/>
            <person name="Cros-Aarteil S."/>
            <person name="Calhoun S."/>
            <person name="Haridas S."/>
            <person name="Kuo A."/>
            <person name="Mondo S."/>
            <person name="Pangilinan J."/>
            <person name="Riley R."/>
            <person name="LaButti K."/>
            <person name="Andreopoulos B."/>
            <person name="Lipzen A."/>
            <person name="Chen C."/>
            <person name="Yan M."/>
            <person name="Daum C."/>
            <person name="Ng V."/>
            <person name="Clum A."/>
            <person name="Steindorff A."/>
            <person name="Ohm R.A."/>
            <person name="Martin F."/>
            <person name="Silar P."/>
            <person name="Natvig D.O."/>
            <person name="Lalanne C."/>
            <person name="Gautier V."/>
            <person name="Ament-Velasquez S.L."/>
            <person name="Kruys A."/>
            <person name="Hutchinson M.I."/>
            <person name="Powell A.J."/>
            <person name="Barry K."/>
            <person name="Miller A.N."/>
            <person name="Grigoriev I.V."/>
            <person name="Debuchy R."/>
            <person name="Gladieux P."/>
            <person name="Hiltunen Thoren M."/>
            <person name="Johannesson H."/>
        </authorList>
    </citation>
    <scope>NUCLEOTIDE SEQUENCE</scope>
    <source>
        <strain evidence="2">CBS 508.74</strain>
    </source>
</reference>
<sequence>MESSLDSDGQLGGHHVNRHEIAMPPTVLGALIRWNPDSVSFENTRDPQGDFVAYYDLPYGVAYITRGHPCALATLAAQMAALPANDPKDLAVSQAPGPSCDAAPERSQSRRHKWRPNTPMTRPLASWWLRSQTR</sequence>
<comment type="caution">
    <text evidence="2">The sequence shown here is derived from an EMBL/GenBank/DDBJ whole genome shotgun (WGS) entry which is preliminary data.</text>
</comment>
<evidence type="ECO:0000256" key="1">
    <source>
        <dbReference type="SAM" id="MobiDB-lite"/>
    </source>
</evidence>
<organism evidence="2 3">
    <name type="scientific">Canariomyces notabilis</name>
    <dbReference type="NCBI Taxonomy" id="2074819"/>
    <lineage>
        <taxon>Eukaryota</taxon>
        <taxon>Fungi</taxon>
        <taxon>Dikarya</taxon>
        <taxon>Ascomycota</taxon>
        <taxon>Pezizomycotina</taxon>
        <taxon>Sordariomycetes</taxon>
        <taxon>Sordariomycetidae</taxon>
        <taxon>Sordariales</taxon>
        <taxon>Chaetomiaceae</taxon>
        <taxon>Canariomyces</taxon>
    </lineage>
</organism>